<dbReference type="PATRIC" id="fig|75588.4.peg.3075"/>
<comment type="caution">
    <text evidence="1">The sequence shown here is derived from an EMBL/GenBank/DDBJ whole genome shotgun (WGS) entry which is preliminary data.</text>
</comment>
<evidence type="ECO:0000313" key="1">
    <source>
        <dbReference type="EMBL" id="KRP48038.1"/>
    </source>
</evidence>
<organism evidence="1 2">
    <name type="scientific">Pseudomonas libanensis</name>
    <dbReference type="NCBI Taxonomy" id="75588"/>
    <lineage>
        <taxon>Bacteria</taxon>
        <taxon>Pseudomonadati</taxon>
        <taxon>Pseudomonadota</taxon>
        <taxon>Gammaproteobacteria</taxon>
        <taxon>Pseudomonadales</taxon>
        <taxon>Pseudomonadaceae</taxon>
        <taxon>Pseudomonas</taxon>
    </lineage>
</organism>
<proteinExistence type="predicted"/>
<dbReference type="RefSeq" id="WP_057011078.1">
    <property type="nucleotide sequence ID" value="NZ_JYLH01000002.1"/>
</dbReference>
<dbReference type="Proteomes" id="UP000051446">
    <property type="component" value="Unassembled WGS sequence"/>
</dbReference>
<reference evidence="1 2" key="1">
    <citation type="submission" date="2015-02" db="EMBL/GenBank/DDBJ databases">
        <title>Pseudomonas helleri sp. nov. and Pseudomonas weihenstephanensis sp. nov., isolated from raw cows milk.</title>
        <authorList>
            <person name="von Neubeck M."/>
            <person name="Huptas C."/>
            <person name="Wenning M."/>
            <person name="Scherer S."/>
        </authorList>
    </citation>
    <scope>NUCLEOTIDE SEQUENCE [LARGE SCALE GENOMIC DNA]</scope>
    <source>
        <strain evidence="1 2">DSM 17149</strain>
    </source>
</reference>
<dbReference type="AlphaFoldDB" id="A0A0R2YI38"/>
<dbReference type="EMBL" id="JYLH01000002">
    <property type="protein sequence ID" value="KRP48038.1"/>
    <property type="molecule type" value="Genomic_DNA"/>
</dbReference>
<accession>A0A0R2YI38</accession>
<sequence>MKKSATPFAINESIRFDKPGDTWNWTGEGEIYEDEYDGQYRWLSRGVARDWGRPLTGLEEVELTIRLRGDRTGETLVATHPGGSDELHNIAPWKPSLYRFYLRSTVTGEVSVRLNFKSNQIMVIDTINVIGPVRPWRRRLGRVFRLFDWLKEKAG</sequence>
<evidence type="ECO:0000313" key="2">
    <source>
        <dbReference type="Proteomes" id="UP000051446"/>
    </source>
</evidence>
<name>A0A0R2YI38_9PSED</name>
<protein>
    <submittedName>
        <fullName evidence="1">Uncharacterized protein</fullName>
    </submittedName>
</protein>
<gene>
    <name evidence="1" type="ORF">TU73_03940</name>
</gene>